<dbReference type="RefSeq" id="WP_013585615.1">
    <property type="nucleotide sequence ID" value="NC_015125.1"/>
</dbReference>
<dbReference type="GO" id="GO:0016747">
    <property type="term" value="F:acyltransferase activity, transferring groups other than amino-acyl groups"/>
    <property type="evidence" value="ECO:0007669"/>
    <property type="project" value="InterPro"/>
</dbReference>
<reference evidence="2 3" key="1">
    <citation type="journal article" date="2011" name="J. Bacteriol.">
        <title>Genome sequence of Microbacterium testaceum StLB037, an N-acylhomoserine lactone-degrading bacterium isolated from potato leaves.</title>
        <authorList>
            <person name="Morohoshi T."/>
            <person name="Wang W.-Z."/>
            <person name="Someya N."/>
            <person name="Ikeda T."/>
        </authorList>
    </citation>
    <scope>NUCLEOTIDE SEQUENCE [LARGE SCALE GENOMIC DNA]</scope>
    <source>
        <strain evidence="2 3">StLB037</strain>
    </source>
</reference>
<keyword evidence="2" id="KW-0687">Ribonucleoprotein</keyword>
<dbReference type="Proteomes" id="UP000008975">
    <property type="component" value="Chromosome"/>
</dbReference>
<dbReference type="EMBL" id="AP012052">
    <property type="protein sequence ID" value="BAJ75490.1"/>
    <property type="molecule type" value="Genomic_DNA"/>
</dbReference>
<dbReference type="HOGENOM" id="CLU_1493135_0_0_11"/>
<evidence type="ECO:0000313" key="2">
    <source>
        <dbReference type="EMBL" id="BAJ75490.1"/>
    </source>
</evidence>
<dbReference type="InterPro" id="IPR016181">
    <property type="entry name" value="Acyl_CoA_acyltransferase"/>
</dbReference>
<sequence>MIVALHRVDARGIDRRALETFLSSNAFPFHVITRPTSAQIAEAIDGDAWGDDDTETFWVEADHEPHAGLVRLQDLRDPTATLDLRLAEHHRGRGLGTAALRAATDHLFHTYPNVRRFEGTTREDNMAMRRTFVRSGWVQEAHYRDGWPIDGAEPVASVGYSILRRDWATGSRTLVPDFTAGPSPR</sequence>
<dbReference type="eggNOG" id="COG1670">
    <property type="taxonomic scope" value="Bacteria"/>
</dbReference>
<dbReference type="OrthoDB" id="9799321at2"/>
<dbReference type="KEGG" id="mts:MTES_2526"/>
<accession>E8N758</accession>
<feature type="domain" description="N-acetyltransferase" evidence="1">
    <location>
        <begin position="8"/>
        <end position="165"/>
    </location>
</feature>
<organism evidence="2 3">
    <name type="scientific">Microbacterium testaceum (strain StLB037)</name>
    <dbReference type="NCBI Taxonomy" id="979556"/>
    <lineage>
        <taxon>Bacteria</taxon>
        <taxon>Bacillati</taxon>
        <taxon>Actinomycetota</taxon>
        <taxon>Actinomycetes</taxon>
        <taxon>Micrococcales</taxon>
        <taxon>Microbacteriaceae</taxon>
        <taxon>Microbacterium</taxon>
    </lineage>
</organism>
<dbReference type="InterPro" id="IPR000182">
    <property type="entry name" value="GNAT_dom"/>
</dbReference>
<evidence type="ECO:0000313" key="3">
    <source>
        <dbReference type="Proteomes" id="UP000008975"/>
    </source>
</evidence>
<dbReference type="SUPFAM" id="SSF55729">
    <property type="entry name" value="Acyl-CoA N-acyltransferases (Nat)"/>
    <property type="match status" value="1"/>
</dbReference>
<dbReference type="GO" id="GO:0005840">
    <property type="term" value="C:ribosome"/>
    <property type="evidence" value="ECO:0007669"/>
    <property type="project" value="UniProtKB-KW"/>
</dbReference>
<keyword evidence="2" id="KW-0689">Ribosomal protein</keyword>
<reference key="2">
    <citation type="submission" date="2011-02" db="EMBL/GenBank/DDBJ databases">
        <title>Genome sequence of Microbacterium testaceum StLB037.</title>
        <authorList>
            <person name="Morohoshi T."/>
            <person name="Wang W.Z."/>
            <person name="Someya N."/>
            <person name="Ikeda T."/>
        </authorList>
    </citation>
    <scope>NUCLEOTIDE SEQUENCE</scope>
    <source>
        <strain>StLB037</strain>
    </source>
</reference>
<dbReference type="AlphaFoldDB" id="E8N758"/>
<proteinExistence type="predicted"/>
<dbReference type="PROSITE" id="PS51186">
    <property type="entry name" value="GNAT"/>
    <property type="match status" value="1"/>
</dbReference>
<protein>
    <submittedName>
        <fullName evidence="2">Acetyltransferase, including N-acetylase of ribosomal proteins</fullName>
    </submittedName>
</protein>
<dbReference type="STRING" id="979556.MTES_2526"/>
<name>E8N758_MICTS</name>
<dbReference type="Gene3D" id="3.40.630.30">
    <property type="match status" value="1"/>
</dbReference>
<gene>
    <name evidence="2" type="ordered locus">MTES_2526</name>
</gene>
<dbReference type="Pfam" id="PF13302">
    <property type="entry name" value="Acetyltransf_3"/>
    <property type="match status" value="1"/>
</dbReference>
<evidence type="ECO:0000259" key="1">
    <source>
        <dbReference type="PROSITE" id="PS51186"/>
    </source>
</evidence>